<dbReference type="InterPro" id="IPR002028">
    <property type="entry name" value="Trp_synthase_suA"/>
</dbReference>
<comment type="catalytic activity">
    <reaction evidence="8 9">
        <text>(1S,2R)-1-C-(indol-3-yl)glycerol 3-phosphate + L-serine = D-glyceraldehyde 3-phosphate + L-tryptophan + H2O</text>
        <dbReference type="Rhea" id="RHEA:10532"/>
        <dbReference type="ChEBI" id="CHEBI:15377"/>
        <dbReference type="ChEBI" id="CHEBI:33384"/>
        <dbReference type="ChEBI" id="CHEBI:57912"/>
        <dbReference type="ChEBI" id="CHEBI:58866"/>
        <dbReference type="ChEBI" id="CHEBI:59776"/>
        <dbReference type="EC" id="4.2.1.20"/>
    </reaction>
</comment>
<dbReference type="CDD" id="cd04724">
    <property type="entry name" value="Tryptophan_synthase_alpha"/>
    <property type="match status" value="1"/>
</dbReference>
<evidence type="ECO:0000256" key="7">
    <source>
        <dbReference type="ARBA" id="ARBA00023239"/>
    </source>
</evidence>
<keyword evidence="4 9" id="KW-0028">Amino-acid biosynthesis</keyword>
<evidence type="ECO:0000256" key="1">
    <source>
        <dbReference type="ARBA" id="ARBA00003365"/>
    </source>
</evidence>
<dbReference type="AlphaFoldDB" id="A0A9D1MAG9"/>
<evidence type="ECO:0000313" key="11">
    <source>
        <dbReference type="EMBL" id="HIU56671.1"/>
    </source>
</evidence>
<reference evidence="11" key="1">
    <citation type="submission" date="2020-10" db="EMBL/GenBank/DDBJ databases">
        <authorList>
            <person name="Gilroy R."/>
        </authorList>
    </citation>
    <scope>NUCLEOTIDE SEQUENCE</scope>
    <source>
        <strain evidence="11">USAMLcec3-3695</strain>
    </source>
</reference>
<protein>
    <recommendedName>
        <fullName evidence="9">Tryptophan synthase alpha chain</fullName>
        <ecNumber evidence="9">4.2.1.20</ecNumber>
    </recommendedName>
</protein>
<comment type="subunit">
    <text evidence="3 9">Tetramer of two alpha and two beta chains.</text>
</comment>
<evidence type="ECO:0000256" key="2">
    <source>
        <dbReference type="ARBA" id="ARBA00004733"/>
    </source>
</evidence>
<reference evidence="11" key="2">
    <citation type="journal article" date="2021" name="PeerJ">
        <title>Extensive microbial diversity within the chicken gut microbiome revealed by metagenomics and culture.</title>
        <authorList>
            <person name="Gilroy R."/>
            <person name="Ravi A."/>
            <person name="Getino M."/>
            <person name="Pursley I."/>
            <person name="Horton D.L."/>
            <person name="Alikhan N.F."/>
            <person name="Baker D."/>
            <person name="Gharbi K."/>
            <person name="Hall N."/>
            <person name="Watson M."/>
            <person name="Adriaenssens E.M."/>
            <person name="Foster-Nyarko E."/>
            <person name="Jarju S."/>
            <person name="Secka A."/>
            <person name="Antonio M."/>
            <person name="Oren A."/>
            <person name="Chaudhuri R.R."/>
            <person name="La Ragione R."/>
            <person name="Hildebrand F."/>
            <person name="Pallen M.J."/>
        </authorList>
    </citation>
    <scope>NUCLEOTIDE SEQUENCE</scope>
    <source>
        <strain evidence="11">USAMLcec3-3695</strain>
    </source>
</reference>
<dbReference type="FunFam" id="3.20.20.70:FF:000037">
    <property type="entry name" value="Tryptophan synthase alpha chain"/>
    <property type="match status" value="1"/>
</dbReference>
<dbReference type="InterPro" id="IPR013785">
    <property type="entry name" value="Aldolase_TIM"/>
</dbReference>
<comment type="caution">
    <text evidence="11">The sequence shown here is derived from an EMBL/GenBank/DDBJ whole genome shotgun (WGS) entry which is preliminary data.</text>
</comment>
<dbReference type="Proteomes" id="UP000824109">
    <property type="component" value="Unassembled WGS sequence"/>
</dbReference>
<dbReference type="PANTHER" id="PTHR43406:SF1">
    <property type="entry name" value="TRYPTOPHAN SYNTHASE ALPHA CHAIN, CHLOROPLASTIC"/>
    <property type="match status" value="1"/>
</dbReference>
<name>A0A9D1MAG9_9FIRM</name>
<gene>
    <name evidence="9" type="primary">trpA</name>
    <name evidence="11" type="ORF">IAA61_02510</name>
</gene>
<dbReference type="Pfam" id="PF00290">
    <property type="entry name" value="Trp_syntA"/>
    <property type="match status" value="1"/>
</dbReference>
<dbReference type="SUPFAM" id="SSF51366">
    <property type="entry name" value="Ribulose-phoshate binding barrel"/>
    <property type="match status" value="1"/>
</dbReference>
<dbReference type="InterPro" id="IPR011060">
    <property type="entry name" value="RibuloseP-bd_barrel"/>
</dbReference>
<dbReference type="EC" id="4.2.1.20" evidence="9"/>
<dbReference type="EMBL" id="DVNB01000026">
    <property type="protein sequence ID" value="HIU56671.1"/>
    <property type="molecule type" value="Genomic_DNA"/>
</dbReference>
<sequence length="263" mass="28683">MNRIDERFESLKKEGRKALITFLTVGDPDLDVSAEAIRTMDAEGVDLIELGVPFSDPAADGPTIQAADERAIAGGTDIHKVFGLVEEIRSDIKAPMVFLLYYNVMLQYGLEEFFRKCAETGVDGLIIPDLPYEESDEIAEYVDKYNVYQIFLVSPASKGRIEKIASHAKGFLYCVSSMGVTGEKSEFRTNFEKFFAEIKKYSSVPACVGFGISSGEQVRELSSYCDGAIVGSAVVKAIATGDTAQERIANLKAKLADLKSGIA</sequence>
<evidence type="ECO:0000256" key="8">
    <source>
        <dbReference type="ARBA" id="ARBA00049047"/>
    </source>
</evidence>
<evidence type="ECO:0000256" key="4">
    <source>
        <dbReference type="ARBA" id="ARBA00022605"/>
    </source>
</evidence>
<keyword evidence="7 9" id="KW-0456">Lyase</keyword>
<accession>A0A9D1MAG9</accession>
<keyword evidence="5 9" id="KW-0822">Tryptophan biosynthesis</keyword>
<keyword evidence="6 9" id="KW-0057">Aromatic amino acid biosynthesis</keyword>
<evidence type="ECO:0000256" key="3">
    <source>
        <dbReference type="ARBA" id="ARBA00011270"/>
    </source>
</evidence>
<evidence type="ECO:0000256" key="9">
    <source>
        <dbReference type="HAMAP-Rule" id="MF_00131"/>
    </source>
</evidence>
<dbReference type="NCBIfam" id="TIGR00262">
    <property type="entry name" value="trpA"/>
    <property type="match status" value="1"/>
</dbReference>
<dbReference type="Gene3D" id="3.20.20.70">
    <property type="entry name" value="Aldolase class I"/>
    <property type="match status" value="1"/>
</dbReference>
<evidence type="ECO:0000313" key="12">
    <source>
        <dbReference type="Proteomes" id="UP000824109"/>
    </source>
</evidence>
<feature type="active site" description="Proton acceptor" evidence="9">
    <location>
        <position position="49"/>
    </location>
</feature>
<evidence type="ECO:0000256" key="6">
    <source>
        <dbReference type="ARBA" id="ARBA00023141"/>
    </source>
</evidence>
<dbReference type="PANTHER" id="PTHR43406">
    <property type="entry name" value="TRYPTOPHAN SYNTHASE, ALPHA CHAIN"/>
    <property type="match status" value="1"/>
</dbReference>
<dbReference type="GO" id="GO:0004834">
    <property type="term" value="F:tryptophan synthase activity"/>
    <property type="evidence" value="ECO:0007669"/>
    <property type="project" value="UniProtKB-UniRule"/>
</dbReference>
<organism evidence="11 12">
    <name type="scientific">Candidatus Ornithomonoglobus merdipullorum</name>
    <dbReference type="NCBI Taxonomy" id="2840895"/>
    <lineage>
        <taxon>Bacteria</taxon>
        <taxon>Bacillati</taxon>
        <taxon>Bacillota</taxon>
        <taxon>Clostridia</taxon>
        <taxon>Candidatus Ornithomonoglobus</taxon>
    </lineage>
</organism>
<dbReference type="HAMAP" id="MF_00131">
    <property type="entry name" value="Trp_synth_alpha"/>
    <property type="match status" value="1"/>
</dbReference>
<comment type="pathway">
    <text evidence="2 9">Amino-acid biosynthesis; L-tryptophan biosynthesis; L-tryptophan from chorismate: step 5/5.</text>
</comment>
<comment type="similarity">
    <text evidence="9 10">Belongs to the TrpA family.</text>
</comment>
<proteinExistence type="inferred from homology"/>
<comment type="function">
    <text evidence="1 9">The alpha subunit is responsible for the aldol cleavage of indoleglycerol phosphate to indole and glyceraldehyde 3-phosphate.</text>
</comment>
<evidence type="ECO:0000256" key="10">
    <source>
        <dbReference type="RuleBase" id="RU003662"/>
    </source>
</evidence>
<evidence type="ECO:0000256" key="5">
    <source>
        <dbReference type="ARBA" id="ARBA00022822"/>
    </source>
</evidence>
<dbReference type="GO" id="GO:0005829">
    <property type="term" value="C:cytosol"/>
    <property type="evidence" value="ECO:0007669"/>
    <property type="project" value="TreeGrafter"/>
</dbReference>
<feature type="active site" description="Proton acceptor" evidence="9">
    <location>
        <position position="60"/>
    </location>
</feature>